<dbReference type="KEGG" id="pcx:LPB68_21005"/>
<organism evidence="1 2">
    <name type="scientific">Paenibacillus crassostreae</name>
    <dbReference type="NCBI Taxonomy" id="1763538"/>
    <lineage>
        <taxon>Bacteria</taxon>
        <taxon>Bacillati</taxon>
        <taxon>Bacillota</taxon>
        <taxon>Bacilli</taxon>
        <taxon>Bacillales</taxon>
        <taxon>Paenibacillaceae</taxon>
        <taxon>Paenibacillus</taxon>
    </lineage>
</organism>
<comment type="caution">
    <text evidence="1">The sequence shown here is derived from an EMBL/GenBank/DDBJ whole genome shotgun (WGS) entry which is preliminary data.</text>
</comment>
<gene>
    <name evidence="1" type="ORF">PNBC_03735</name>
</gene>
<proteinExistence type="predicted"/>
<reference evidence="1 2" key="1">
    <citation type="submission" date="2016-02" db="EMBL/GenBank/DDBJ databases">
        <title>Paenibacillus sp. LPB0068, isolated from Crassostrea gigas.</title>
        <authorList>
            <person name="Shin S.-K."/>
            <person name="Yi H."/>
        </authorList>
    </citation>
    <scope>NUCLEOTIDE SEQUENCE [LARGE SCALE GENOMIC DNA]</scope>
    <source>
        <strain evidence="1 2">LPB0068</strain>
    </source>
</reference>
<sequence>MAIPCNYIYAGKFTEGVAHVTISDSNDEVLIDRTGKITTKLLEKYISDFTFLEGLSVAYAPTGNKIIFE</sequence>
<accession>A0A167FG70</accession>
<evidence type="ECO:0000313" key="2">
    <source>
        <dbReference type="Proteomes" id="UP000077134"/>
    </source>
</evidence>
<keyword evidence="2" id="KW-1185">Reference proteome</keyword>
<protein>
    <submittedName>
        <fullName evidence="1">Uncharacterized protein</fullName>
    </submittedName>
</protein>
<dbReference type="Proteomes" id="UP000077134">
    <property type="component" value="Unassembled WGS sequence"/>
</dbReference>
<dbReference type="EMBL" id="LSFN01000005">
    <property type="protein sequence ID" value="OAB76528.1"/>
    <property type="molecule type" value="Genomic_DNA"/>
</dbReference>
<name>A0A167FG70_9BACL</name>
<dbReference type="AlphaFoldDB" id="A0A167FG70"/>
<evidence type="ECO:0000313" key="1">
    <source>
        <dbReference type="EMBL" id="OAB76528.1"/>
    </source>
</evidence>
<dbReference type="STRING" id="1763538.LPB68_21005"/>